<reference evidence="5 6" key="1">
    <citation type="journal article" date="2024" name="J. Plant Pathol.">
        <title>Sequence and assembly of the genome of Seiridium unicorne, isolate CBS 538.82, causal agent of cypress canker disease.</title>
        <authorList>
            <person name="Scali E."/>
            <person name="Rocca G.D."/>
            <person name="Danti R."/>
            <person name="Garbelotto M."/>
            <person name="Barberini S."/>
            <person name="Baroncelli R."/>
            <person name="Emiliani G."/>
        </authorList>
    </citation>
    <scope>NUCLEOTIDE SEQUENCE [LARGE SCALE GENOMIC DNA]</scope>
    <source>
        <strain evidence="5 6">BM-138-508</strain>
    </source>
</reference>
<comment type="caution">
    <text evidence="5">The sequence shown here is derived from an EMBL/GenBank/DDBJ whole genome shotgun (WGS) entry which is preliminary data.</text>
</comment>
<keyword evidence="6" id="KW-1185">Reference proteome</keyword>
<organism evidence="5 6">
    <name type="scientific">Seiridium unicorne</name>
    <dbReference type="NCBI Taxonomy" id="138068"/>
    <lineage>
        <taxon>Eukaryota</taxon>
        <taxon>Fungi</taxon>
        <taxon>Dikarya</taxon>
        <taxon>Ascomycota</taxon>
        <taxon>Pezizomycotina</taxon>
        <taxon>Sordariomycetes</taxon>
        <taxon>Xylariomycetidae</taxon>
        <taxon>Amphisphaeriales</taxon>
        <taxon>Sporocadaceae</taxon>
        <taxon>Seiridium</taxon>
    </lineage>
</organism>
<dbReference type="InterPro" id="IPR056703">
    <property type="entry name" value="DUF7801"/>
</dbReference>
<feature type="domain" description="DUF7801" evidence="4">
    <location>
        <begin position="688"/>
        <end position="818"/>
    </location>
</feature>
<feature type="compositionally biased region" description="Polar residues" evidence="2">
    <location>
        <begin position="606"/>
        <end position="621"/>
    </location>
</feature>
<dbReference type="EMBL" id="JARVKF010000397">
    <property type="protein sequence ID" value="KAK9417547.1"/>
    <property type="molecule type" value="Genomic_DNA"/>
</dbReference>
<dbReference type="PANTHER" id="PTHR45615">
    <property type="entry name" value="MYOSIN HEAVY CHAIN, NON-MUSCLE"/>
    <property type="match status" value="1"/>
</dbReference>
<feature type="coiled-coil region" evidence="1">
    <location>
        <begin position="283"/>
        <end position="324"/>
    </location>
</feature>
<feature type="region of interest" description="Disordered" evidence="2">
    <location>
        <begin position="200"/>
        <end position="225"/>
    </location>
</feature>
<gene>
    <name evidence="5" type="ORF">SUNI508_08698</name>
</gene>
<dbReference type="InterPro" id="IPR029191">
    <property type="entry name" value="Uds1"/>
</dbReference>
<evidence type="ECO:0000259" key="4">
    <source>
        <dbReference type="Pfam" id="PF25078"/>
    </source>
</evidence>
<evidence type="ECO:0000313" key="6">
    <source>
        <dbReference type="Proteomes" id="UP001408356"/>
    </source>
</evidence>
<name>A0ABR2US98_9PEZI</name>
<sequence length="885" mass="99923">MNGIPGRGMNGFDGRPQLLRPLGAPSPPTLVDGYRQDAMNNFQREKPRFNPMNAERMQSSVLVDLKDPVQVHLLTETALYDSKEYEILSQEEVDDLKKQVRVLNQMIEQTRSNLAVQSKYRDAAISMARLYSPAAGKRKSLLGNRNSSSSSASEVEAERDAIQKRCEELASELWVLERRIMEPQRRLLEHTAGILQMTHKSPGKNRKIGTPTTRAPLVNGIPASPESMYTTSNGRNSMEPDDVPLFDEDSWTRTFDDALNFASARPKKNTIEIPLKSPVREQHKQLTEESERLREENISLKKETDLLRRQTTSLTAELEELKQEGTDQWRLISDTERKLEVFNNQLRQVIVRADPVKNGNYGNPPSGRLEPGDLINSHLDYLEKAVIAVGDDSGNSREATETVHSLNGRVQELLLSNDANGYPEPPVPDTGFEEQVNYLYDALSAAEAVLRTANDRALAGAADKQKSEQNEAILLGLWDIIQSGYADIQQRNQDRRKTRVDKGLQPEDDDMSDTETFDTNEDYSISAFSTRVQWLYAEATKLKEQKAVLKRQIKQQRELNNKSDTEKDEALQTKEAELEESRGALARLEREAGDVRRQLSDALANHETTQSNIAQASQEQSAAVREAQTQLKERDALLKERNSQLSALEANTQEMQMRLSAAEANIATITAQLREANNARSEADKVVEAKEKEIKEKQDELDEMTGMVAEYKMEATFAKAELDGAYGSRRERAKDAAAFYNSAETAKLQAKVERLQPRIDDLEKELKGTVQDLKDITKQAIEAETKIADLESELDKASQQARRDKEQLQDALDQERLKATAMPLSPSGRPNASILTDSYRDALRSERKKHEEQLRNEQMSRRKIEEELRQLRKAMGPGKSPLSPR</sequence>
<dbReference type="Gene3D" id="1.10.287.1490">
    <property type="match status" value="1"/>
</dbReference>
<dbReference type="PANTHER" id="PTHR45615:SF40">
    <property type="entry name" value="MYOSIN HEAVY CHAIN, NON-MUSCLE"/>
    <property type="match status" value="1"/>
</dbReference>
<feature type="compositionally biased region" description="Basic and acidic residues" evidence="2">
    <location>
        <begin position="793"/>
        <end position="818"/>
    </location>
</feature>
<dbReference type="Pfam" id="PF25078">
    <property type="entry name" value="DUF7801"/>
    <property type="match status" value="1"/>
</dbReference>
<feature type="compositionally biased region" description="Basic and acidic residues" evidence="2">
    <location>
        <begin position="492"/>
        <end position="505"/>
    </location>
</feature>
<evidence type="ECO:0000313" key="5">
    <source>
        <dbReference type="EMBL" id="KAK9417547.1"/>
    </source>
</evidence>
<feature type="domain" description="Up-regulated during septation protein 1" evidence="3">
    <location>
        <begin position="71"/>
        <end position="198"/>
    </location>
</feature>
<feature type="compositionally biased region" description="Basic and acidic residues" evidence="2">
    <location>
        <begin position="838"/>
        <end position="870"/>
    </location>
</feature>
<feature type="region of interest" description="Disordered" evidence="2">
    <location>
        <begin position="491"/>
        <end position="518"/>
    </location>
</feature>
<keyword evidence="1" id="KW-0175">Coiled coil</keyword>
<accession>A0ABR2US98</accession>
<evidence type="ECO:0000259" key="3">
    <source>
        <dbReference type="Pfam" id="PF15456"/>
    </source>
</evidence>
<feature type="compositionally biased region" description="Gly residues" evidence="2">
    <location>
        <begin position="1"/>
        <end position="11"/>
    </location>
</feature>
<feature type="region of interest" description="Disordered" evidence="2">
    <location>
        <begin position="1"/>
        <end position="28"/>
    </location>
</feature>
<dbReference type="Proteomes" id="UP001408356">
    <property type="component" value="Unassembled WGS sequence"/>
</dbReference>
<feature type="region of interest" description="Disordered" evidence="2">
    <location>
        <begin position="605"/>
        <end position="628"/>
    </location>
</feature>
<feature type="compositionally biased region" description="Acidic residues" evidence="2">
    <location>
        <begin position="506"/>
        <end position="518"/>
    </location>
</feature>
<feature type="region of interest" description="Disordered" evidence="2">
    <location>
        <begin position="557"/>
        <end position="583"/>
    </location>
</feature>
<proteinExistence type="predicted"/>
<feature type="region of interest" description="Disordered" evidence="2">
    <location>
        <begin position="793"/>
        <end position="885"/>
    </location>
</feature>
<feature type="region of interest" description="Disordered" evidence="2">
    <location>
        <begin position="139"/>
        <end position="159"/>
    </location>
</feature>
<evidence type="ECO:0000256" key="1">
    <source>
        <dbReference type="SAM" id="Coils"/>
    </source>
</evidence>
<evidence type="ECO:0000256" key="2">
    <source>
        <dbReference type="SAM" id="MobiDB-lite"/>
    </source>
</evidence>
<protein>
    <submittedName>
        <fullName evidence="5">Up-regulated during septation-domain-containing protein</fullName>
    </submittedName>
</protein>
<dbReference type="Pfam" id="PF15456">
    <property type="entry name" value="Uds1"/>
    <property type="match status" value="1"/>
</dbReference>